<protein>
    <recommendedName>
        <fullName evidence="7">EGF-like domain-containing protein</fullName>
    </recommendedName>
</protein>
<evidence type="ECO:0000256" key="1">
    <source>
        <dbReference type="ARBA" id="ARBA00022536"/>
    </source>
</evidence>
<feature type="disulfide bond" evidence="6">
    <location>
        <begin position="173"/>
        <end position="182"/>
    </location>
</feature>
<evidence type="ECO:0000256" key="3">
    <source>
        <dbReference type="ARBA" id="ARBA00022737"/>
    </source>
</evidence>
<dbReference type="InterPro" id="IPR001881">
    <property type="entry name" value="EGF-like_Ca-bd_dom"/>
</dbReference>
<dbReference type="AlphaFoldDB" id="A0AAV6TZL9"/>
<keyword evidence="2" id="KW-0732">Signal</keyword>
<accession>A0AAV6TZL9</accession>
<dbReference type="CDD" id="cd00054">
    <property type="entry name" value="EGF_CA"/>
    <property type="match status" value="1"/>
</dbReference>
<dbReference type="InterPro" id="IPR009030">
    <property type="entry name" value="Growth_fac_rcpt_cys_sf"/>
</dbReference>
<proteinExistence type="predicted"/>
<reference evidence="8 9" key="1">
    <citation type="journal article" date="2022" name="Nat. Ecol. Evol.">
        <title>A masculinizing supergene underlies an exaggerated male reproductive morph in a spider.</title>
        <authorList>
            <person name="Hendrickx F."/>
            <person name="De Corte Z."/>
            <person name="Sonet G."/>
            <person name="Van Belleghem S.M."/>
            <person name="Kostlbacher S."/>
            <person name="Vangestel C."/>
        </authorList>
    </citation>
    <scope>NUCLEOTIDE SEQUENCE [LARGE SCALE GENOMIC DNA]</scope>
    <source>
        <strain evidence="8">W744_W776</strain>
    </source>
</reference>
<dbReference type="PROSITE" id="PS00010">
    <property type="entry name" value="ASX_HYDROXYL"/>
    <property type="match status" value="1"/>
</dbReference>
<sequence length="213" mass="23890">MPFYQMEVHSEQETASEDITSAPDIADAEKVERDKELELYKLASRIDPKALKMAMGEGMTEGPYVPQTPSPYCCYNGGTCHGSTHSSDDRWCTCFSNFTGRFCEMDVDECKFPNVCEEHQLCENTYGSYKCICEDGFVEDGHQCLRKTSCLDEPCLHFADCIDKEDGRVLCVCRLGYSGVRCEKRIPECDDSSCSDGEVCVATVEGFQCVKAW</sequence>
<feature type="domain" description="EGF-like" evidence="7">
    <location>
        <begin position="106"/>
        <end position="145"/>
    </location>
</feature>
<organism evidence="8 9">
    <name type="scientific">Oedothorax gibbosus</name>
    <dbReference type="NCBI Taxonomy" id="931172"/>
    <lineage>
        <taxon>Eukaryota</taxon>
        <taxon>Metazoa</taxon>
        <taxon>Ecdysozoa</taxon>
        <taxon>Arthropoda</taxon>
        <taxon>Chelicerata</taxon>
        <taxon>Arachnida</taxon>
        <taxon>Araneae</taxon>
        <taxon>Araneomorphae</taxon>
        <taxon>Entelegynae</taxon>
        <taxon>Araneoidea</taxon>
        <taxon>Linyphiidae</taxon>
        <taxon>Erigoninae</taxon>
        <taxon>Oedothorax</taxon>
    </lineage>
</organism>
<evidence type="ECO:0000256" key="5">
    <source>
        <dbReference type="ARBA" id="ARBA00023180"/>
    </source>
</evidence>
<evidence type="ECO:0000256" key="2">
    <source>
        <dbReference type="ARBA" id="ARBA00022729"/>
    </source>
</evidence>
<dbReference type="SMART" id="SM00181">
    <property type="entry name" value="EGF"/>
    <property type="match status" value="3"/>
</dbReference>
<dbReference type="GO" id="GO:0005886">
    <property type="term" value="C:plasma membrane"/>
    <property type="evidence" value="ECO:0007669"/>
    <property type="project" value="TreeGrafter"/>
</dbReference>
<dbReference type="PROSITE" id="PS01186">
    <property type="entry name" value="EGF_2"/>
    <property type="match status" value="2"/>
</dbReference>
<keyword evidence="1 6" id="KW-0245">EGF-like domain</keyword>
<dbReference type="GO" id="GO:0016318">
    <property type="term" value="P:ommatidial rotation"/>
    <property type="evidence" value="ECO:0007669"/>
    <property type="project" value="UniProtKB-ARBA"/>
</dbReference>
<evidence type="ECO:0000313" key="9">
    <source>
        <dbReference type="Proteomes" id="UP000827092"/>
    </source>
</evidence>
<evidence type="ECO:0000313" key="8">
    <source>
        <dbReference type="EMBL" id="KAG8177547.1"/>
    </source>
</evidence>
<feature type="domain" description="EGF-like" evidence="7">
    <location>
        <begin position="146"/>
        <end position="183"/>
    </location>
</feature>
<keyword evidence="3" id="KW-0677">Repeat</keyword>
<dbReference type="GO" id="GO:0032991">
    <property type="term" value="C:protein-containing complex"/>
    <property type="evidence" value="ECO:0007669"/>
    <property type="project" value="TreeGrafter"/>
</dbReference>
<gene>
    <name evidence="8" type="ORF">JTE90_015951</name>
</gene>
<dbReference type="InterPro" id="IPR000152">
    <property type="entry name" value="EGF-type_Asp/Asn_hydroxyl_site"/>
</dbReference>
<dbReference type="FunFam" id="2.10.25.10:FF:000038">
    <property type="entry name" value="Fibrillin 2"/>
    <property type="match status" value="1"/>
</dbReference>
<comment type="caution">
    <text evidence="8">The sequence shown here is derived from an EMBL/GenBank/DDBJ whole genome shotgun (WGS) entry which is preliminary data.</text>
</comment>
<evidence type="ECO:0000256" key="4">
    <source>
        <dbReference type="ARBA" id="ARBA00023157"/>
    </source>
</evidence>
<dbReference type="InterPro" id="IPR049883">
    <property type="entry name" value="NOTCH1_EGF-like"/>
</dbReference>
<dbReference type="Pfam" id="PF00008">
    <property type="entry name" value="EGF"/>
    <property type="match status" value="1"/>
</dbReference>
<dbReference type="Gene3D" id="2.10.25.10">
    <property type="entry name" value="Laminin"/>
    <property type="match status" value="3"/>
</dbReference>
<dbReference type="GO" id="GO:0048056">
    <property type="term" value="P:R3/R4 cell differentiation"/>
    <property type="evidence" value="ECO:0007669"/>
    <property type="project" value="UniProtKB-ARBA"/>
</dbReference>
<dbReference type="Proteomes" id="UP000827092">
    <property type="component" value="Unassembled WGS sequence"/>
</dbReference>
<dbReference type="Pfam" id="PF07645">
    <property type="entry name" value="EGF_CA"/>
    <property type="match status" value="1"/>
</dbReference>
<dbReference type="SMART" id="SM00179">
    <property type="entry name" value="EGF_CA"/>
    <property type="match status" value="2"/>
</dbReference>
<dbReference type="GO" id="GO:0005509">
    <property type="term" value="F:calcium ion binding"/>
    <property type="evidence" value="ECO:0007669"/>
    <property type="project" value="InterPro"/>
</dbReference>
<keyword evidence="5" id="KW-0325">Glycoprotein</keyword>
<dbReference type="EMBL" id="JAFNEN010000774">
    <property type="protein sequence ID" value="KAG8177547.1"/>
    <property type="molecule type" value="Genomic_DNA"/>
</dbReference>
<dbReference type="InterPro" id="IPR051022">
    <property type="entry name" value="Notch_Cell-Fate_Det"/>
</dbReference>
<dbReference type="GO" id="GO:0045197">
    <property type="term" value="P:establishment or maintenance of epithelial cell apical/basal polarity"/>
    <property type="evidence" value="ECO:0007669"/>
    <property type="project" value="TreeGrafter"/>
</dbReference>
<dbReference type="PROSITE" id="PS50026">
    <property type="entry name" value="EGF_3"/>
    <property type="match status" value="2"/>
</dbReference>
<dbReference type="PROSITE" id="PS00022">
    <property type="entry name" value="EGF_1"/>
    <property type="match status" value="2"/>
</dbReference>
<dbReference type="SUPFAM" id="SSF57184">
    <property type="entry name" value="Growth factor receptor domain"/>
    <property type="match status" value="1"/>
</dbReference>
<evidence type="ECO:0000256" key="6">
    <source>
        <dbReference type="PROSITE-ProRule" id="PRU00076"/>
    </source>
</evidence>
<dbReference type="PROSITE" id="PS01187">
    <property type="entry name" value="EGF_CA"/>
    <property type="match status" value="1"/>
</dbReference>
<comment type="caution">
    <text evidence="6">Lacks conserved residue(s) required for the propagation of feature annotation.</text>
</comment>
<dbReference type="PANTHER" id="PTHR24049:SF22">
    <property type="entry name" value="DROSOPHILA CRUMBS HOMOLOG"/>
    <property type="match status" value="1"/>
</dbReference>
<dbReference type="PANTHER" id="PTHR24049">
    <property type="entry name" value="CRUMBS FAMILY MEMBER"/>
    <property type="match status" value="1"/>
</dbReference>
<dbReference type="GO" id="GO:0050769">
    <property type="term" value="P:positive regulation of neurogenesis"/>
    <property type="evidence" value="ECO:0007669"/>
    <property type="project" value="UniProtKB-ARBA"/>
</dbReference>
<dbReference type="InterPro" id="IPR018097">
    <property type="entry name" value="EGF_Ca-bd_CS"/>
</dbReference>
<dbReference type="InterPro" id="IPR000742">
    <property type="entry name" value="EGF"/>
</dbReference>
<dbReference type="SUPFAM" id="SSF57196">
    <property type="entry name" value="EGF/Laminin"/>
    <property type="match status" value="1"/>
</dbReference>
<dbReference type="FunFam" id="2.10.25.10:FF:000012">
    <property type="entry name" value="Delta-like protein"/>
    <property type="match status" value="1"/>
</dbReference>
<name>A0AAV6TZL9_9ARAC</name>
<keyword evidence="4 6" id="KW-1015">Disulfide bond</keyword>
<keyword evidence="9" id="KW-1185">Reference proteome</keyword>
<evidence type="ECO:0000259" key="7">
    <source>
        <dbReference type="PROSITE" id="PS50026"/>
    </source>
</evidence>
<dbReference type="GO" id="GO:0007157">
    <property type="term" value="P:heterophilic cell-cell adhesion via plasma membrane cell adhesion molecules"/>
    <property type="evidence" value="ECO:0007669"/>
    <property type="project" value="TreeGrafter"/>
</dbReference>